<comment type="caution">
    <text evidence="5">The sequence shown here is derived from an EMBL/GenBank/DDBJ whole genome shotgun (WGS) entry which is preliminary data.</text>
</comment>
<dbReference type="STRING" id="69332.A0A388KI84"/>
<keyword evidence="2" id="KW-0808">Transferase</keyword>
<proteinExistence type="inferred from homology"/>
<name>A0A388KI84_CHABU</name>
<evidence type="ECO:0000313" key="5">
    <source>
        <dbReference type="EMBL" id="GBG69673.1"/>
    </source>
</evidence>
<evidence type="ECO:0000256" key="1">
    <source>
        <dbReference type="ARBA" id="ARBA00022603"/>
    </source>
</evidence>
<dbReference type="Gene3D" id="3.40.50.150">
    <property type="entry name" value="Vaccinia Virus protein VP39"/>
    <property type="match status" value="1"/>
</dbReference>
<sequence length="200" mass="23260">MLVKCENKPRVLHVNVAQYRGWIFYDNMEIPRWVWVLKGEPKVKPDIYPSYDSSWREVGPKTMDDKDTGYLVRPMVDEGMVRDEQQRKKTMAELNKVGQQTEIAFLENLNARHRAGKEGKEEEGEEQLQGEHMELGQVERVRPGGVIAVDNVLWFGRVVDPTVEDKQTVAIRHFNEHVRTDSRLTASDGITLLMKRRQEE</sequence>
<dbReference type="InterPro" id="IPR002935">
    <property type="entry name" value="SAM_O-MeTrfase"/>
</dbReference>
<accession>A0A388KI84</accession>
<evidence type="ECO:0000256" key="2">
    <source>
        <dbReference type="ARBA" id="ARBA00022679"/>
    </source>
</evidence>
<dbReference type="Proteomes" id="UP000265515">
    <property type="component" value="Unassembled WGS sequence"/>
</dbReference>
<keyword evidence="1" id="KW-0489">Methyltransferase</keyword>
<dbReference type="GO" id="GO:0008171">
    <property type="term" value="F:O-methyltransferase activity"/>
    <property type="evidence" value="ECO:0007669"/>
    <property type="project" value="InterPro"/>
</dbReference>
<dbReference type="OrthoDB" id="10251242at2759"/>
<dbReference type="Gramene" id="GBG69673">
    <property type="protein sequence ID" value="GBG69673"/>
    <property type="gene ID" value="CBR_g4504"/>
</dbReference>
<gene>
    <name evidence="5" type="ORF">CBR_g4504</name>
</gene>
<dbReference type="Pfam" id="PF01596">
    <property type="entry name" value="Methyltransf_3"/>
    <property type="match status" value="1"/>
</dbReference>
<dbReference type="GO" id="GO:0032259">
    <property type="term" value="P:methylation"/>
    <property type="evidence" value="ECO:0007669"/>
    <property type="project" value="UniProtKB-KW"/>
</dbReference>
<dbReference type="InterPro" id="IPR029063">
    <property type="entry name" value="SAM-dependent_MTases_sf"/>
</dbReference>
<reference evidence="5 6" key="1">
    <citation type="journal article" date="2018" name="Cell">
        <title>The Chara Genome: Secondary Complexity and Implications for Plant Terrestrialization.</title>
        <authorList>
            <person name="Nishiyama T."/>
            <person name="Sakayama H."/>
            <person name="Vries J.D."/>
            <person name="Buschmann H."/>
            <person name="Saint-Marcoux D."/>
            <person name="Ullrich K.K."/>
            <person name="Haas F.B."/>
            <person name="Vanderstraeten L."/>
            <person name="Becker D."/>
            <person name="Lang D."/>
            <person name="Vosolsobe S."/>
            <person name="Rombauts S."/>
            <person name="Wilhelmsson P.K.I."/>
            <person name="Janitza P."/>
            <person name="Kern R."/>
            <person name="Heyl A."/>
            <person name="Rumpler F."/>
            <person name="Villalobos L.I.A.C."/>
            <person name="Clay J.M."/>
            <person name="Skokan R."/>
            <person name="Toyoda A."/>
            <person name="Suzuki Y."/>
            <person name="Kagoshima H."/>
            <person name="Schijlen E."/>
            <person name="Tajeshwar N."/>
            <person name="Catarino B."/>
            <person name="Hetherington A.J."/>
            <person name="Saltykova A."/>
            <person name="Bonnot C."/>
            <person name="Breuninger H."/>
            <person name="Symeonidi A."/>
            <person name="Radhakrishnan G.V."/>
            <person name="Van Nieuwerburgh F."/>
            <person name="Deforce D."/>
            <person name="Chang C."/>
            <person name="Karol K.G."/>
            <person name="Hedrich R."/>
            <person name="Ulvskov P."/>
            <person name="Glockner G."/>
            <person name="Delwiche C.F."/>
            <person name="Petrasek J."/>
            <person name="Van de Peer Y."/>
            <person name="Friml J."/>
            <person name="Beilby M."/>
            <person name="Dolan L."/>
            <person name="Kohara Y."/>
            <person name="Sugano S."/>
            <person name="Fujiyama A."/>
            <person name="Delaux P.-M."/>
            <person name="Quint M."/>
            <person name="TheiBen G."/>
            <person name="Hagemann M."/>
            <person name="Harholt J."/>
            <person name="Dunand C."/>
            <person name="Zachgo S."/>
            <person name="Langdale J."/>
            <person name="Maumus F."/>
            <person name="Straeten D.V.D."/>
            <person name="Gould S.B."/>
            <person name="Rensing S.A."/>
        </authorList>
    </citation>
    <scope>NUCLEOTIDE SEQUENCE [LARGE SCALE GENOMIC DNA]</scope>
    <source>
        <strain evidence="5 6">S276</strain>
    </source>
</reference>
<dbReference type="AlphaFoldDB" id="A0A388KI84"/>
<evidence type="ECO:0000313" key="6">
    <source>
        <dbReference type="Proteomes" id="UP000265515"/>
    </source>
</evidence>
<organism evidence="5 6">
    <name type="scientific">Chara braunii</name>
    <name type="common">Braun's stonewort</name>
    <dbReference type="NCBI Taxonomy" id="69332"/>
    <lineage>
        <taxon>Eukaryota</taxon>
        <taxon>Viridiplantae</taxon>
        <taxon>Streptophyta</taxon>
        <taxon>Charophyceae</taxon>
        <taxon>Charales</taxon>
        <taxon>Characeae</taxon>
        <taxon>Chara</taxon>
    </lineage>
</organism>
<comment type="similarity">
    <text evidence="4">Belongs to the class I-like SAM-binding methyltransferase superfamily. Cation-dependent O-methyltransferase family.</text>
</comment>
<keyword evidence="6" id="KW-1185">Reference proteome</keyword>
<dbReference type="EMBL" id="BFEA01000118">
    <property type="protein sequence ID" value="GBG69673.1"/>
    <property type="molecule type" value="Genomic_DNA"/>
</dbReference>
<evidence type="ECO:0000256" key="4">
    <source>
        <dbReference type="ARBA" id="ARBA00023453"/>
    </source>
</evidence>
<protein>
    <submittedName>
        <fullName evidence="5">Uncharacterized protein</fullName>
    </submittedName>
</protein>
<keyword evidence="3" id="KW-0949">S-adenosyl-L-methionine</keyword>
<evidence type="ECO:0000256" key="3">
    <source>
        <dbReference type="ARBA" id="ARBA00022691"/>
    </source>
</evidence>